<dbReference type="Ensembl" id="ENSOMET00000003823.1">
    <property type="protein sequence ID" value="ENSOMEP00000007619.1"/>
    <property type="gene ID" value="ENSOMEG00000008755.1"/>
</dbReference>
<accession>A0A3B3BQR3</accession>
<dbReference type="PROSITE" id="PS50106">
    <property type="entry name" value="PDZ"/>
    <property type="match status" value="2"/>
</dbReference>
<feature type="compositionally biased region" description="Basic and acidic residues" evidence="1">
    <location>
        <begin position="107"/>
        <end position="135"/>
    </location>
</feature>
<name>A0A3B3BQR3_ORYME</name>
<dbReference type="InterPro" id="IPR055287">
    <property type="entry name" value="IL-16-like"/>
</dbReference>
<keyword evidence="4" id="KW-1185">Reference proteome</keyword>
<evidence type="ECO:0000259" key="2">
    <source>
        <dbReference type="PROSITE" id="PS50106"/>
    </source>
</evidence>
<dbReference type="Proteomes" id="UP000261560">
    <property type="component" value="Unplaced"/>
</dbReference>
<feature type="region of interest" description="Disordered" evidence="1">
    <location>
        <begin position="17"/>
        <end position="170"/>
    </location>
</feature>
<proteinExistence type="predicted"/>
<evidence type="ECO:0000256" key="1">
    <source>
        <dbReference type="SAM" id="MobiDB-lite"/>
    </source>
</evidence>
<feature type="compositionally biased region" description="Basic and acidic residues" evidence="1">
    <location>
        <begin position="25"/>
        <end position="34"/>
    </location>
</feature>
<sequence length="404" mass="43090">MSVRLCCFLCSSFRRPRISAEPPDEAPKLSEPKKGPPVAPKPTWFSQSLRKMRDEELKSFGGRAAPPPTRMSIKQKIHSFENFSSPDGGEGGGSRRPVAPCTPPPAVEKEGRCASRGMEEVRFPAERQPDEHPEADSESASAPPTEGRAVAPPTEGRAVAPPTEGRAAAPQDGEAFRKILIFSTQVPLPPFGGLMLSTLQCLQDIHVVILLKEEGAGLGFSIAGGCDLESKAPTVHRVFPSGLAAQEGTIRVGDQLLSINGQALQDVTHTAATAALRLGRSLKLAVVVVYKRAKEVGGRDPPDLHVCVTAEEQGALLSIELEKGAGGVDFTLEGGKGSIHGDRPLLVNRIVEGGGLRRGDELLMLQGVELQDTTRFEAWNAIKALPPGPFTLLVRRREAAPQDG</sequence>
<dbReference type="PANTHER" id="PTHR48484">
    <property type="entry name" value="PRO-INTERLEUKIN-16"/>
    <property type="match status" value="1"/>
</dbReference>
<dbReference type="GO" id="GO:0030595">
    <property type="term" value="P:leukocyte chemotaxis"/>
    <property type="evidence" value="ECO:0007669"/>
    <property type="project" value="TreeGrafter"/>
</dbReference>
<feature type="domain" description="PDZ" evidence="2">
    <location>
        <begin position="318"/>
        <end position="397"/>
    </location>
</feature>
<evidence type="ECO:0000313" key="3">
    <source>
        <dbReference type="Ensembl" id="ENSOMEP00000007619.1"/>
    </source>
</evidence>
<organism evidence="3 4">
    <name type="scientific">Oryzias melastigma</name>
    <name type="common">Marine medaka</name>
    <dbReference type="NCBI Taxonomy" id="30732"/>
    <lineage>
        <taxon>Eukaryota</taxon>
        <taxon>Metazoa</taxon>
        <taxon>Chordata</taxon>
        <taxon>Craniata</taxon>
        <taxon>Vertebrata</taxon>
        <taxon>Euteleostomi</taxon>
        <taxon>Actinopterygii</taxon>
        <taxon>Neopterygii</taxon>
        <taxon>Teleostei</taxon>
        <taxon>Neoteleostei</taxon>
        <taxon>Acanthomorphata</taxon>
        <taxon>Ovalentaria</taxon>
        <taxon>Atherinomorphae</taxon>
        <taxon>Beloniformes</taxon>
        <taxon>Adrianichthyidae</taxon>
        <taxon>Oryziinae</taxon>
        <taxon>Oryzias</taxon>
    </lineage>
</organism>
<dbReference type="InterPro" id="IPR001478">
    <property type="entry name" value="PDZ"/>
</dbReference>
<dbReference type="PANTHER" id="PTHR48484:SF2">
    <property type="entry name" value="PRO-INTERLEUKIN-16"/>
    <property type="match status" value="1"/>
</dbReference>
<reference evidence="3" key="1">
    <citation type="submission" date="2025-08" db="UniProtKB">
        <authorList>
            <consortium name="Ensembl"/>
        </authorList>
    </citation>
    <scope>IDENTIFICATION</scope>
</reference>
<feature type="domain" description="PDZ" evidence="2">
    <location>
        <begin position="207"/>
        <end position="277"/>
    </location>
</feature>
<dbReference type="GO" id="GO:0050930">
    <property type="term" value="P:induction of positive chemotaxis"/>
    <property type="evidence" value="ECO:0007669"/>
    <property type="project" value="InterPro"/>
</dbReference>
<dbReference type="Pfam" id="PF00595">
    <property type="entry name" value="PDZ"/>
    <property type="match status" value="1"/>
</dbReference>
<protein>
    <recommendedName>
        <fullName evidence="2">PDZ domain-containing protein</fullName>
    </recommendedName>
</protein>
<dbReference type="AlphaFoldDB" id="A0A3B3BQR3"/>
<dbReference type="GO" id="GO:0042609">
    <property type="term" value="F:CD4 receptor binding"/>
    <property type="evidence" value="ECO:0007669"/>
    <property type="project" value="TreeGrafter"/>
</dbReference>
<dbReference type="CDD" id="cd06762">
    <property type="entry name" value="PDZ6_PDZD2-PDZ3_hPro-IL-16-like"/>
    <property type="match status" value="1"/>
</dbReference>
<dbReference type="Gene3D" id="2.30.42.10">
    <property type="match status" value="2"/>
</dbReference>
<dbReference type="SUPFAM" id="SSF50156">
    <property type="entry name" value="PDZ domain-like"/>
    <property type="match status" value="2"/>
</dbReference>
<dbReference type="GO" id="GO:0005125">
    <property type="term" value="F:cytokine activity"/>
    <property type="evidence" value="ECO:0007669"/>
    <property type="project" value="InterPro"/>
</dbReference>
<dbReference type="InterPro" id="IPR036034">
    <property type="entry name" value="PDZ_sf"/>
</dbReference>
<reference evidence="3" key="2">
    <citation type="submission" date="2025-09" db="UniProtKB">
        <authorList>
            <consortium name="Ensembl"/>
        </authorList>
    </citation>
    <scope>IDENTIFICATION</scope>
</reference>
<dbReference type="SMART" id="SM00228">
    <property type="entry name" value="PDZ"/>
    <property type="match status" value="2"/>
</dbReference>
<dbReference type="GeneTree" id="ENSGT00940000156178"/>
<evidence type="ECO:0000313" key="4">
    <source>
        <dbReference type="Proteomes" id="UP000261560"/>
    </source>
</evidence>